<accession>A0A3M0MLQ3</accession>
<dbReference type="Pfam" id="PF03009">
    <property type="entry name" value="GDPD"/>
    <property type="match status" value="1"/>
</dbReference>
<dbReference type="PANTHER" id="PTHR46320:SF1">
    <property type="entry name" value="GLYCEROPHOSPHODIESTER PHOSPHODIESTERASE 1"/>
    <property type="match status" value="1"/>
</dbReference>
<dbReference type="InterPro" id="IPR017946">
    <property type="entry name" value="PLC-like_Pdiesterase_TIM-brl"/>
</dbReference>
<comment type="caution">
    <text evidence="2">The sequence shown here is derived from an EMBL/GenBank/DDBJ whole genome shotgun (WGS) entry which is preliminary data.</text>
</comment>
<reference evidence="2 3" key="1">
    <citation type="submission" date="2018-07" db="EMBL/GenBank/DDBJ databases">
        <authorList>
            <person name="Zhang Y."/>
            <person name="Wang L."/>
            <person name="Ma S."/>
        </authorList>
    </citation>
    <scope>NUCLEOTIDE SEQUENCE [LARGE SCALE GENOMIC DNA]</scope>
    <source>
        <strain evidence="2 3">4-2</strain>
    </source>
</reference>
<dbReference type="Pfam" id="PF16387">
    <property type="entry name" value="DUF4996"/>
    <property type="match status" value="1"/>
</dbReference>
<dbReference type="CDD" id="cd08566">
    <property type="entry name" value="GDPD_AtGDE_like"/>
    <property type="match status" value="1"/>
</dbReference>
<dbReference type="PROSITE" id="PS51704">
    <property type="entry name" value="GP_PDE"/>
    <property type="match status" value="1"/>
</dbReference>
<dbReference type="GO" id="GO:0070291">
    <property type="term" value="P:N-acylethanolamine metabolic process"/>
    <property type="evidence" value="ECO:0007669"/>
    <property type="project" value="TreeGrafter"/>
</dbReference>
<dbReference type="Proteomes" id="UP000273516">
    <property type="component" value="Unassembled WGS sequence"/>
</dbReference>
<dbReference type="GO" id="GO:0005886">
    <property type="term" value="C:plasma membrane"/>
    <property type="evidence" value="ECO:0007669"/>
    <property type="project" value="TreeGrafter"/>
</dbReference>
<sequence>MSYRDFIRDPGRDCAVVAHRGAWHGAPENSLAAIQRAIDLGIDIVELDIRQSADGVLFLMHDATLSRMAGLDREAESCTMAELRSLRLRQGNGGEHQEVTDQRIPTLDEALELIRGRIFADLDLKDRSLFPQVAAAARRLDAADHIDLKTEIATQTDLDWVRAQDIDGIAFMAMARFTAENIQDKLALMAPLAPFMAEIRFDQLDTIAANRDHFRAAGMALWKNTLDQANSGGWTDTTALQDPDRIWGRLVDAGISCIQTDQPEALKTYLKGRRQ</sequence>
<proteinExistence type="predicted"/>
<dbReference type="GO" id="GO:0006580">
    <property type="term" value="P:ethanolamine metabolic process"/>
    <property type="evidence" value="ECO:0007669"/>
    <property type="project" value="TreeGrafter"/>
</dbReference>
<dbReference type="GO" id="GO:0006644">
    <property type="term" value="P:phospholipid metabolic process"/>
    <property type="evidence" value="ECO:0007669"/>
    <property type="project" value="TreeGrafter"/>
</dbReference>
<organism evidence="2 3">
    <name type="scientific">Paracoccus alkanivorans</name>
    <dbReference type="NCBI Taxonomy" id="2116655"/>
    <lineage>
        <taxon>Bacteria</taxon>
        <taxon>Pseudomonadati</taxon>
        <taxon>Pseudomonadota</taxon>
        <taxon>Alphaproteobacteria</taxon>
        <taxon>Rhodobacterales</taxon>
        <taxon>Paracoccaceae</taxon>
        <taxon>Paracoccus</taxon>
    </lineage>
</organism>
<dbReference type="InterPro" id="IPR032160">
    <property type="entry name" value="DUF4996"/>
</dbReference>
<evidence type="ECO:0000259" key="1">
    <source>
        <dbReference type="PROSITE" id="PS51704"/>
    </source>
</evidence>
<dbReference type="Gene3D" id="3.20.20.190">
    <property type="entry name" value="Phosphatidylinositol (PI) phosphodiesterase"/>
    <property type="match status" value="1"/>
</dbReference>
<evidence type="ECO:0000313" key="3">
    <source>
        <dbReference type="Proteomes" id="UP000273516"/>
    </source>
</evidence>
<gene>
    <name evidence="2" type="ORF">C9E81_00130</name>
</gene>
<feature type="domain" description="GP-PDE" evidence="1">
    <location>
        <begin position="14"/>
        <end position="270"/>
    </location>
</feature>
<name>A0A3M0MLQ3_9RHOB</name>
<dbReference type="OrthoDB" id="1854250at2"/>
<evidence type="ECO:0000313" key="2">
    <source>
        <dbReference type="EMBL" id="RMC37214.1"/>
    </source>
</evidence>
<protein>
    <submittedName>
        <fullName evidence="2">Glycerophosphodiester phosphodiesterase</fullName>
    </submittedName>
</protein>
<dbReference type="EMBL" id="QOKZ01000001">
    <property type="protein sequence ID" value="RMC37214.1"/>
    <property type="molecule type" value="Genomic_DNA"/>
</dbReference>
<dbReference type="AlphaFoldDB" id="A0A3M0MLQ3"/>
<dbReference type="SUPFAM" id="SSF51695">
    <property type="entry name" value="PLC-like phosphodiesterases"/>
    <property type="match status" value="1"/>
</dbReference>
<dbReference type="RefSeq" id="WP_122110310.1">
    <property type="nucleotide sequence ID" value="NZ_QOKZ01000001.1"/>
</dbReference>
<dbReference type="PANTHER" id="PTHR46320">
    <property type="entry name" value="GLYCEROPHOSPHODIESTER PHOSPHODIESTERASE 1"/>
    <property type="match status" value="1"/>
</dbReference>
<dbReference type="GO" id="GO:0008889">
    <property type="term" value="F:glycerophosphodiester phosphodiesterase activity"/>
    <property type="evidence" value="ECO:0007669"/>
    <property type="project" value="TreeGrafter"/>
</dbReference>
<dbReference type="InterPro" id="IPR030395">
    <property type="entry name" value="GP_PDE_dom"/>
</dbReference>
<keyword evidence="3" id="KW-1185">Reference proteome</keyword>